<feature type="domain" description="DUF306" evidence="2">
    <location>
        <begin position="137"/>
        <end position="237"/>
    </location>
</feature>
<feature type="chain" id="PRO_5002486290" description="DUF306 domain-containing protein" evidence="1">
    <location>
        <begin position="21"/>
        <end position="248"/>
    </location>
</feature>
<dbReference type="PATRIC" id="fig|429727.3.peg.2217"/>
<dbReference type="Gene3D" id="2.40.128.270">
    <property type="match status" value="1"/>
</dbReference>
<gene>
    <name evidence="3" type="ORF">VE26_10770</name>
</gene>
<dbReference type="EMBL" id="JZEY01000061">
    <property type="protein sequence ID" value="KKB07278.1"/>
    <property type="molecule type" value="Genomic_DNA"/>
</dbReference>
<dbReference type="InterPro" id="IPR039366">
    <property type="entry name" value="Pilotin"/>
</dbReference>
<dbReference type="AlphaFoldDB" id="A0A0F5FEQ2"/>
<proteinExistence type="predicted"/>
<dbReference type="InterPro" id="IPR053147">
    <property type="entry name" value="Hsp_HslJ-like"/>
</dbReference>
<organism evidence="3 4">
    <name type="scientific">Devosia chinhatensis</name>
    <dbReference type="NCBI Taxonomy" id="429727"/>
    <lineage>
        <taxon>Bacteria</taxon>
        <taxon>Pseudomonadati</taxon>
        <taxon>Pseudomonadota</taxon>
        <taxon>Alphaproteobacteria</taxon>
        <taxon>Hyphomicrobiales</taxon>
        <taxon>Devosiaceae</taxon>
        <taxon>Devosia</taxon>
    </lineage>
</organism>
<dbReference type="PANTHER" id="PTHR35535:SF2">
    <property type="entry name" value="DUF306 DOMAIN-CONTAINING PROTEIN"/>
    <property type="match status" value="1"/>
</dbReference>
<dbReference type="Pfam" id="PF03724">
    <property type="entry name" value="META"/>
    <property type="match status" value="1"/>
</dbReference>
<sequence length="248" mass="25967">MFRLLQIVLVFLAMIVPAWAQPVTISGTVTYRERIALPSGAQLRVTLVTLPEGQSLAGATARIPAKGQVPLSYSLNVHRPLGNGIYGLVAEIQAGDAVLFRNAAPAPVDPTSSEPVEIVVQSQPRQLARPPAPTFPAALIDTEWTVTSIGGRPTLNGRPVTLLIAADLRAGGKSGCNDYFSEASISEGAITFGPAAATRMACAPDVMAQEAGFFAALEAVAEFDLDGTRLRLLDAAGIPLIGLVREGE</sequence>
<dbReference type="STRING" id="429727.VE26_10770"/>
<dbReference type="OrthoDB" id="9809132at2"/>
<evidence type="ECO:0000313" key="4">
    <source>
        <dbReference type="Proteomes" id="UP000033649"/>
    </source>
</evidence>
<dbReference type="Proteomes" id="UP000033649">
    <property type="component" value="Unassembled WGS sequence"/>
</dbReference>
<evidence type="ECO:0000313" key="3">
    <source>
        <dbReference type="EMBL" id="KKB07278.1"/>
    </source>
</evidence>
<accession>A0A0F5FEQ2</accession>
<dbReference type="RefSeq" id="WP_046105306.1">
    <property type="nucleotide sequence ID" value="NZ_JZEY01000061.1"/>
</dbReference>
<evidence type="ECO:0000259" key="2">
    <source>
        <dbReference type="Pfam" id="PF03724"/>
    </source>
</evidence>
<keyword evidence="4" id="KW-1185">Reference proteome</keyword>
<name>A0A0F5FEQ2_9HYPH</name>
<feature type="signal peptide" evidence="1">
    <location>
        <begin position="1"/>
        <end position="20"/>
    </location>
</feature>
<dbReference type="PANTHER" id="PTHR35535">
    <property type="entry name" value="HEAT SHOCK PROTEIN HSLJ"/>
    <property type="match status" value="1"/>
</dbReference>
<keyword evidence="1" id="KW-0732">Signal</keyword>
<evidence type="ECO:0000256" key="1">
    <source>
        <dbReference type="SAM" id="SignalP"/>
    </source>
</evidence>
<dbReference type="InterPro" id="IPR038670">
    <property type="entry name" value="HslJ-like_sf"/>
</dbReference>
<comment type="caution">
    <text evidence="3">The sequence shown here is derived from an EMBL/GenBank/DDBJ whole genome shotgun (WGS) entry which is preliminary data.</text>
</comment>
<dbReference type="Pfam" id="PF09619">
    <property type="entry name" value="YscW"/>
    <property type="match status" value="1"/>
</dbReference>
<dbReference type="InterPro" id="IPR005184">
    <property type="entry name" value="DUF306_Meta_HslJ"/>
</dbReference>
<reference evidence="3 4" key="1">
    <citation type="submission" date="2015-03" db="EMBL/GenBank/DDBJ databases">
        <authorList>
            <person name="Hassan Y."/>
            <person name="Lepp D."/>
            <person name="Li X.-Z."/>
            <person name="Zhou T."/>
        </authorList>
    </citation>
    <scope>NUCLEOTIDE SEQUENCE [LARGE SCALE GENOMIC DNA]</scope>
    <source>
        <strain evidence="3 4">IPL18</strain>
    </source>
</reference>
<protein>
    <recommendedName>
        <fullName evidence="2">DUF306 domain-containing protein</fullName>
    </recommendedName>
</protein>